<keyword evidence="3" id="KW-0677">Repeat</keyword>
<dbReference type="GO" id="GO:0031519">
    <property type="term" value="C:PcG protein complex"/>
    <property type="evidence" value="ECO:0007669"/>
    <property type="project" value="TreeGrafter"/>
</dbReference>
<evidence type="ECO:0000313" key="13">
    <source>
        <dbReference type="Proteomes" id="UP000383932"/>
    </source>
</evidence>
<dbReference type="InterPro" id="IPR036236">
    <property type="entry name" value="Znf_C2H2_sf"/>
</dbReference>
<evidence type="ECO:0000256" key="7">
    <source>
        <dbReference type="ARBA" id="ARBA00023163"/>
    </source>
</evidence>
<keyword evidence="7" id="KW-0804">Transcription</keyword>
<evidence type="ECO:0000256" key="3">
    <source>
        <dbReference type="ARBA" id="ARBA00022737"/>
    </source>
</evidence>
<keyword evidence="6" id="KW-0805">Transcription regulation</keyword>
<comment type="subcellular location">
    <subcellularLocation>
        <location evidence="1">Nucleus</location>
    </subcellularLocation>
</comment>
<evidence type="ECO:0000256" key="8">
    <source>
        <dbReference type="ARBA" id="ARBA00023242"/>
    </source>
</evidence>
<evidence type="ECO:0000256" key="10">
    <source>
        <dbReference type="SAM" id="MobiDB-lite"/>
    </source>
</evidence>
<keyword evidence="13" id="KW-1185">Reference proteome</keyword>
<keyword evidence="4 9" id="KW-0863">Zinc-finger</keyword>
<feature type="domain" description="C2H2-type" evidence="11">
    <location>
        <begin position="373"/>
        <end position="402"/>
    </location>
</feature>
<dbReference type="Proteomes" id="UP000383932">
    <property type="component" value="Unassembled WGS sequence"/>
</dbReference>
<evidence type="ECO:0000256" key="5">
    <source>
        <dbReference type="ARBA" id="ARBA00022833"/>
    </source>
</evidence>
<feature type="domain" description="C2H2-type" evidence="11">
    <location>
        <begin position="345"/>
        <end position="372"/>
    </location>
</feature>
<dbReference type="SMART" id="SM00355">
    <property type="entry name" value="ZnF_C2H2"/>
    <property type="match status" value="2"/>
</dbReference>
<name>A0A5N5QJP8_9AGAM</name>
<dbReference type="Pfam" id="PF00096">
    <property type="entry name" value="zf-C2H2"/>
    <property type="match status" value="2"/>
</dbReference>
<dbReference type="FunFam" id="3.30.160.60:FF:000744">
    <property type="entry name" value="zinc finger E-box-binding homeobox 1"/>
    <property type="match status" value="1"/>
</dbReference>
<evidence type="ECO:0000256" key="4">
    <source>
        <dbReference type="ARBA" id="ARBA00022771"/>
    </source>
</evidence>
<accession>A0A5N5QJP8</accession>
<dbReference type="FunFam" id="3.30.160.60:FF:001289">
    <property type="entry name" value="Zinc finger protein 574"/>
    <property type="match status" value="1"/>
</dbReference>
<dbReference type="PANTHER" id="PTHR14003:SF19">
    <property type="entry name" value="YY2 TRANSCRIPTION FACTOR"/>
    <property type="match status" value="1"/>
</dbReference>
<proteinExistence type="predicted"/>
<dbReference type="GO" id="GO:0005667">
    <property type="term" value="C:transcription regulator complex"/>
    <property type="evidence" value="ECO:0007669"/>
    <property type="project" value="TreeGrafter"/>
</dbReference>
<feature type="region of interest" description="Disordered" evidence="10">
    <location>
        <begin position="273"/>
        <end position="292"/>
    </location>
</feature>
<evidence type="ECO:0000256" key="6">
    <source>
        <dbReference type="ARBA" id="ARBA00023015"/>
    </source>
</evidence>
<dbReference type="AlphaFoldDB" id="A0A5N5QJP8"/>
<protein>
    <recommendedName>
        <fullName evidence="11">C2H2-type domain-containing protein</fullName>
    </recommendedName>
</protein>
<sequence length="445" mass="48263">MTGRNGKLPSLDEDCDQMASNALTPIANLDGRESGESKIVTAAVTIPPPTPSNPIAARRVSVSAANKPGIVRPSVEANELGGKRIVGWGITHPAGEPPVFVLLVKGDDEVTRYELHVADRGARPPAQRTQFPLDAGFLGVLGGLECNVDAQVDGEGVRIMSAAVVPRPERAWENNGAVRIVERLALRLVVEQDQPETRAGHARTASIGPKTVFVKARTTERDRPRNTALGSHVPNDGSDEEADHVGDRSSFGEDVVLRRIVEKRIGTRHLYIAPSRPPPQWPPSPASRRSLASGAMANRLSAIATLPPELPRLPLVSPPPPSPSPPPQVVIQPEEFSKELLAAKYECQFCAKRFNRPSSLKIHVNTHTGEKPYVCSFPSCGRRFSVMSNMRRHSRVHASPPAPEWRASDDESETGPTRSSPLASPRVHPYAPPEIYRLPLVPYAP</sequence>
<reference evidence="12 13" key="1">
    <citation type="journal article" date="2019" name="Fungal Biol. Biotechnol.">
        <title>Draft genome sequence of fastidious pathogen Ceratobasidium theobromae, which causes vascular-streak dieback in Theobroma cacao.</title>
        <authorList>
            <person name="Ali S.S."/>
            <person name="Asman A."/>
            <person name="Shao J."/>
            <person name="Firmansyah A.P."/>
            <person name="Susilo A.W."/>
            <person name="Rosmana A."/>
            <person name="McMahon P."/>
            <person name="Junaid M."/>
            <person name="Guest D."/>
            <person name="Kheng T.Y."/>
            <person name="Meinhardt L.W."/>
            <person name="Bailey B.A."/>
        </authorList>
    </citation>
    <scope>NUCLEOTIDE SEQUENCE [LARGE SCALE GENOMIC DNA]</scope>
    <source>
        <strain evidence="12 13">CT2</strain>
    </source>
</reference>
<organism evidence="12 13">
    <name type="scientific">Ceratobasidium theobromae</name>
    <dbReference type="NCBI Taxonomy" id="1582974"/>
    <lineage>
        <taxon>Eukaryota</taxon>
        <taxon>Fungi</taxon>
        <taxon>Dikarya</taxon>
        <taxon>Basidiomycota</taxon>
        <taxon>Agaricomycotina</taxon>
        <taxon>Agaricomycetes</taxon>
        <taxon>Cantharellales</taxon>
        <taxon>Ceratobasidiaceae</taxon>
        <taxon>Ceratobasidium</taxon>
    </lineage>
</organism>
<dbReference type="PROSITE" id="PS50157">
    <property type="entry name" value="ZINC_FINGER_C2H2_2"/>
    <property type="match status" value="2"/>
</dbReference>
<keyword evidence="2" id="KW-0479">Metal-binding</keyword>
<feature type="region of interest" description="Disordered" evidence="10">
    <location>
        <begin position="392"/>
        <end position="430"/>
    </location>
</feature>
<dbReference type="GO" id="GO:0000981">
    <property type="term" value="F:DNA-binding transcription factor activity, RNA polymerase II-specific"/>
    <property type="evidence" value="ECO:0007669"/>
    <property type="project" value="TreeGrafter"/>
</dbReference>
<dbReference type="EMBL" id="SSOP01000093">
    <property type="protein sequence ID" value="KAB5591691.1"/>
    <property type="molecule type" value="Genomic_DNA"/>
</dbReference>
<evidence type="ECO:0000256" key="2">
    <source>
        <dbReference type="ARBA" id="ARBA00022723"/>
    </source>
</evidence>
<dbReference type="InterPro" id="IPR013087">
    <property type="entry name" value="Znf_C2H2_type"/>
</dbReference>
<keyword evidence="8" id="KW-0539">Nucleus</keyword>
<evidence type="ECO:0000313" key="12">
    <source>
        <dbReference type="EMBL" id="KAB5591691.1"/>
    </source>
</evidence>
<dbReference type="GO" id="GO:0000978">
    <property type="term" value="F:RNA polymerase II cis-regulatory region sequence-specific DNA binding"/>
    <property type="evidence" value="ECO:0007669"/>
    <property type="project" value="TreeGrafter"/>
</dbReference>
<feature type="region of interest" description="Disordered" evidence="10">
    <location>
        <begin position="214"/>
        <end position="247"/>
    </location>
</feature>
<evidence type="ECO:0000256" key="9">
    <source>
        <dbReference type="PROSITE-ProRule" id="PRU00042"/>
    </source>
</evidence>
<comment type="caution">
    <text evidence="12">The sequence shown here is derived from an EMBL/GenBank/DDBJ whole genome shotgun (WGS) entry which is preliminary data.</text>
</comment>
<dbReference type="Gene3D" id="3.30.160.60">
    <property type="entry name" value="Classic Zinc Finger"/>
    <property type="match status" value="2"/>
</dbReference>
<keyword evidence="5" id="KW-0862">Zinc</keyword>
<dbReference type="GO" id="GO:0000785">
    <property type="term" value="C:chromatin"/>
    <property type="evidence" value="ECO:0007669"/>
    <property type="project" value="TreeGrafter"/>
</dbReference>
<gene>
    <name evidence="12" type="ORF">CTheo_4855</name>
</gene>
<dbReference type="PROSITE" id="PS00028">
    <property type="entry name" value="ZINC_FINGER_C2H2_1"/>
    <property type="match status" value="2"/>
</dbReference>
<dbReference type="GO" id="GO:0008270">
    <property type="term" value="F:zinc ion binding"/>
    <property type="evidence" value="ECO:0007669"/>
    <property type="project" value="UniProtKB-KW"/>
</dbReference>
<evidence type="ECO:0000256" key="1">
    <source>
        <dbReference type="ARBA" id="ARBA00004123"/>
    </source>
</evidence>
<dbReference type="OrthoDB" id="3194855at2759"/>
<feature type="compositionally biased region" description="Pro residues" evidence="10">
    <location>
        <begin position="275"/>
        <end position="285"/>
    </location>
</feature>
<dbReference type="SUPFAM" id="SSF57667">
    <property type="entry name" value="beta-beta-alpha zinc fingers"/>
    <property type="match status" value="1"/>
</dbReference>
<dbReference type="PANTHER" id="PTHR14003">
    <property type="entry name" value="TRANSCRIPTIONAL REPRESSOR PROTEIN YY"/>
    <property type="match status" value="1"/>
</dbReference>
<evidence type="ECO:0000259" key="11">
    <source>
        <dbReference type="PROSITE" id="PS50157"/>
    </source>
</evidence>